<dbReference type="PRINTS" id="PR01001">
    <property type="entry name" value="FADG3PDH"/>
</dbReference>
<dbReference type="EMBL" id="CP011125">
    <property type="protein sequence ID" value="AKF03318.1"/>
    <property type="molecule type" value="Genomic_DNA"/>
</dbReference>
<dbReference type="KEGG" id="samy:DB32_000467"/>
<dbReference type="PANTHER" id="PTHR11985">
    <property type="entry name" value="GLYCEROL-3-PHOSPHATE DEHYDROGENASE"/>
    <property type="match status" value="1"/>
</dbReference>
<dbReference type="Pfam" id="PF01266">
    <property type="entry name" value="DAO"/>
    <property type="match status" value="1"/>
</dbReference>
<comment type="similarity">
    <text evidence="2 7">Belongs to the FAD-dependent glycerol-3-phosphate dehydrogenase family.</text>
</comment>
<dbReference type="InterPro" id="IPR000447">
    <property type="entry name" value="G3P_DH_FAD-dep"/>
</dbReference>
<evidence type="ECO:0000256" key="4">
    <source>
        <dbReference type="ARBA" id="ARBA00022798"/>
    </source>
</evidence>
<dbReference type="Proteomes" id="UP000034883">
    <property type="component" value="Chromosome"/>
</dbReference>
<dbReference type="GO" id="GO:0009331">
    <property type="term" value="C:glycerol-3-phosphate dehydrogenase (FAD) complex"/>
    <property type="evidence" value="ECO:0007669"/>
    <property type="project" value="UniProtKB-UniRule"/>
</dbReference>
<dbReference type="InterPro" id="IPR006076">
    <property type="entry name" value="FAD-dep_OxRdtase"/>
</dbReference>
<dbReference type="STRING" id="927083.DB32_000467"/>
<evidence type="ECO:0000313" key="11">
    <source>
        <dbReference type="EMBL" id="AKF03318.1"/>
    </source>
</evidence>
<dbReference type="InterPro" id="IPR041854">
    <property type="entry name" value="BFD-like_2Fe2S-bd_dom_sf"/>
</dbReference>
<sequence>MRVITRREALRDDEIRLSVSSGAAGHPREDCPSTSPRTAPSPKPLPARFRRLMTAAVTDFDVIVIGGGVNGTGVARDCALRGMKVALFEKHDWGFGASGNSSGMIHGGARYLTDTPDVTRQSCQDSGYIQRIAPHLVFRIPFLFPIPARGLASRVALAAVDAFFAFYDRYQPLKGGKPHNLLSDHEARALEPGLAGDLRGAITFDEWGIDGARLCLANVLDAEAHGATCRAHHEVISLLREDDRVTGVIARDRETGARITATARRVVNSTGAWAPITASLASAPSSERAKVRPGKGIHVVFDRRIGNYAIVCKAIDGRQIFSMPWQNLSWLGTTDDDYYGDLDHVRAATDEVRYLVEGVARVVPSVASARVIGTTAGVRPTLYEYGPSEDDLSREHAIVDHTEDGASGLYSMIGGKLASYRIFAEEMTDRLARDLDVRAPGRTHELPLPGGEAPVDAHALAESLKLPEPAARRLAYRHGARVTAIAARLTRDRDERAVVCLCEPVIEAEVRHAVLVEGARDVSDVARRTRLGLGSCGGMRCAHRCAQIVAQERALPPRTAHRMAAEFLIDRYRTRVVALDGAQVRQEELAIARHVAAGMSPELLLEEVRATRGEDET</sequence>
<evidence type="ECO:0000256" key="8">
    <source>
        <dbReference type="SAM" id="MobiDB-lite"/>
    </source>
</evidence>
<evidence type="ECO:0000256" key="2">
    <source>
        <dbReference type="ARBA" id="ARBA00007330"/>
    </source>
</evidence>
<dbReference type="PROSITE" id="PS00977">
    <property type="entry name" value="FAD_G3PDH_1"/>
    <property type="match status" value="1"/>
</dbReference>
<organism evidence="11 12">
    <name type="scientific">Sandaracinus amylolyticus</name>
    <dbReference type="NCBI Taxonomy" id="927083"/>
    <lineage>
        <taxon>Bacteria</taxon>
        <taxon>Pseudomonadati</taxon>
        <taxon>Myxococcota</taxon>
        <taxon>Polyangia</taxon>
        <taxon>Polyangiales</taxon>
        <taxon>Sandaracinaceae</taxon>
        <taxon>Sandaracinus</taxon>
    </lineage>
</organism>
<evidence type="ECO:0000259" key="10">
    <source>
        <dbReference type="Pfam" id="PF16901"/>
    </source>
</evidence>
<comment type="catalytic activity">
    <reaction evidence="7">
        <text>a quinone + sn-glycerol 3-phosphate = dihydroxyacetone phosphate + a quinol</text>
        <dbReference type="Rhea" id="RHEA:18977"/>
        <dbReference type="ChEBI" id="CHEBI:24646"/>
        <dbReference type="ChEBI" id="CHEBI:57597"/>
        <dbReference type="ChEBI" id="CHEBI:57642"/>
        <dbReference type="ChEBI" id="CHEBI:132124"/>
        <dbReference type="EC" id="1.1.5.3"/>
    </reaction>
</comment>
<dbReference type="Gene3D" id="1.10.10.1100">
    <property type="entry name" value="BFD-like [2Fe-2S]-binding domain"/>
    <property type="match status" value="1"/>
</dbReference>
<keyword evidence="12" id="KW-1185">Reference proteome</keyword>
<feature type="region of interest" description="Disordered" evidence="8">
    <location>
        <begin position="18"/>
        <end position="45"/>
    </location>
</feature>
<proteinExistence type="inferred from homology"/>
<gene>
    <name evidence="11" type="ORF">DB32_000467</name>
</gene>
<keyword evidence="3 7" id="KW-0285">Flavoprotein</keyword>
<dbReference type="GO" id="GO:0046168">
    <property type="term" value="P:glycerol-3-phosphate catabolic process"/>
    <property type="evidence" value="ECO:0007669"/>
    <property type="project" value="TreeGrafter"/>
</dbReference>
<dbReference type="GO" id="GO:0006071">
    <property type="term" value="P:glycerol metabolic process"/>
    <property type="evidence" value="ECO:0007669"/>
    <property type="project" value="UniProtKB-KW"/>
</dbReference>
<feature type="domain" description="Alpha-glycerophosphate oxidase C-terminal" evidence="10">
    <location>
        <begin position="442"/>
        <end position="552"/>
    </location>
</feature>
<keyword evidence="4" id="KW-0319">Glycerol metabolism</keyword>
<keyword evidence="6 7" id="KW-0560">Oxidoreductase</keyword>
<dbReference type="InterPro" id="IPR031656">
    <property type="entry name" value="DAO_C"/>
</dbReference>
<feature type="domain" description="FAD dependent oxidoreductase" evidence="9">
    <location>
        <begin position="61"/>
        <end position="419"/>
    </location>
</feature>
<evidence type="ECO:0000313" key="12">
    <source>
        <dbReference type="Proteomes" id="UP000034883"/>
    </source>
</evidence>
<dbReference type="Pfam" id="PF16901">
    <property type="entry name" value="DAO_C"/>
    <property type="match status" value="1"/>
</dbReference>
<protein>
    <recommendedName>
        <fullName evidence="7">Glycerol-3-phosphate dehydrogenase</fullName>
        <ecNumber evidence="7">1.1.5.3</ecNumber>
    </recommendedName>
</protein>
<dbReference type="EC" id="1.1.5.3" evidence="7"/>
<dbReference type="SUPFAM" id="SSF51905">
    <property type="entry name" value="FAD/NAD(P)-binding domain"/>
    <property type="match status" value="1"/>
</dbReference>
<dbReference type="Gene3D" id="3.30.9.10">
    <property type="entry name" value="D-Amino Acid Oxidase, subunit A, domain 2"/>
    <property type="match status" value="1"/>
</dbReference>
<dbReference type="Gene3D" id="3.50.50.60">
    <property type="entry name" value="FAD/NAD(P)-binding domain"/>
    <property type="match status" value="1"/>
</dbReference>
<dbReference type="InterPro" id="IPR036188">
    <property type="entry name" value="FAD/NAD-bd_sf"/>
</dbReference>
<evidence type="ECO:0000256" key="1">
    <source>
        <dbReference type="ARBA" id="ARBA00001974"/>
    </source>
</evidence>
<accession>A0A0F6VZ39</accession>
<evidence type="ECO:0000256" key="6">
    <source>
        <dbReference type="ARBA" id="ARBA00023002"/>
    </source>
</evidence>
<evidence type="ECO:0000256" key="7">
    <source>
        <dbReference type="RuleBase" id="RU361217"/>
    </source>
</evidence>
<name>A0A0F6VZ39_9BACT</name>
<dbReference type="GO" id="GO:0004368">
    <property type="term" value="F:glycerol-3-phosphate dehydrogenase (quinone) activity"/>
    <property type="evidence" value="ECO:0007669"/>
    <property type="project" value="UniProtKB-EC"/>
</dbReference>
<evidence type="ECO:0000259" key="9">
    <source>
        <dbReference type="Pfam" id="PF01266"/>
    </source>
</evidence>
<evidence type="ECO:0000256" key="5">
    <source>
        <dbReference type="ARBA" id="ARBA00022827"/>
    </source>
</evidence>
<reference evidence="11 12" key="1">
    <citation type="submission" date="2015-03" db="EMBL/GenBank/DDBJ databases">
        <title>Genome assembly of Sandaracinus amylolyticus DSM 53668.</title>
        <authorList>
            <person name="Sharma G."/>
            <person name="Subramanian S."/>
        </authorList>
    </citation>
    <scope>NUCLEOTIDE SEQUENCE [LARGE SCALE GENOMIC DNA]</scope>
    <source>
        <strain evidence="11 12">DSM 53668</strain>
    </source>
</reference>
<evidence type="ECO:0000256" key="3">
    <source>
        <dbReference type="ARBA" id="ARBA00022630"/>
    </source>
</evidence>
<dbReference type="CDD" id="cd19946">
    <property type="entry name" value="GlpA-like_Fer2_BFD-like"/>
    <property type="match status" value="1"/>
</dbReference>
<comment type="cofactor">
    <cofactor evidence="1 7">
        <name>FAD</name>
        <dbReference type="ChEBI" id="CHEBI:57692"/>
    </cofactor>
</comment>
<dbReference type="AlphaFoldDB" id="A0A0F6VZ39"/>
<dbReference type="PANTHER" id="PTHR11985:SF35">
    <property type="entry name" value="ANAEROBIC GLYCEROL-3-PHOSPHATE DEHYDROGENASE SUBUNIT A"/>
    <property type="match status" value="1"/>
</dbReference>
<dbReference type="PROSITE" id="PS00978">
    <property type="entry name" value="FAD_G3PDH_2"/>
    <property type="match status" value="1"/>
</dbReference>
<keyword evidence="5" id="KW-0274">FAD</keyword>